<comment type="caution">
    <text evidence="1">The sequence shown here is derived from an EMBL/GenBank/DDBJ whole genome shotgun (WGS) entry which is preliminary data.</text>
</comment>
<reference evidence="1" key="1">
    <citation type="submission" date="2023-04" db="EMBL/GenBank/DDBJ databases">
        <title>Draft Genome sequencing of Naganishia species isolated from polar environments using Oxford Nanopore Technology.</title>
        <authorList>
            <person name="Leo P."/>
            <person name="Venkateswaran K."/>
        </authorList>
    </citation>
    <scope>NUCLEOTIDE SEQUENCE</scope>
    <source>
        <strain evidence="1">MNA-CCFEE 5425</strain>
    </source>
</reference>
<sequence length="665" mass="73500">MSYLDPNQTPNKRAQDSELASGQMTPGGITDQLAQLDLPNPTGFAFPTEGENPLAISDNEPFSPVNGNHNQTAQSGSSAGNKHIRQTSNADELAARLASLKLPNPERLEEANSKKRRESISEQLSAQLAGMKLPRPERIFGGAGDDNEEGRSPSQGVRPDEWDKVTLEEGQEIPEAVRRGSMVGITSPTAPTFGVFSGPRMEGVRGQDHGRGKPSLSSIRDVAEGGDAPASVTKSSVPTAPSAASAPVPAVVAEKSEMAGGKAQVVTPWDVQGEIDASGKAMEIDYDKLIEQFGTRKITKELLERFEKLTGRKPHRLLRRETFFSHRDLNLILDRYEQGKPFYLYTGRGPSSGSMHMGHRIPFMFTAWLQDVFDCPLVIQLTDDEKFLFKPSAKLEENYKFGYENIKDIIACGVKLEKTFIFSDLDYVGGAFYRNILRIAKSIPQSQSKAAFGFTESDNIGKYHFVAVQAAPSFSNSFPQIFGEDHSVPCLIPCAIDQDPYFRLTRDVAQKLKYPKPCLIHCKFLPALQGAQTKMSASDPNSAIYMSDTPNQIKNKINKHGFSGGRETEELHRQHGGNPDVDVPFQYLSFFEEDDEKLAQIAALANRQDYRAGTLLSGQLKAMCIKALQEEVKSFQERKAAITVENFQSYMDPNRRIDPTPRSAR</sequence>
<organism evidence="1 2">
    <name type="scientific">Naganishia vaughanmartiniae</name>
    <dbReference type="NCBI Taxonomy" id="1424756"/>
    <lineage>
        <taxon>Eukaryota</taxon>
        <taxon>Fungi</taxon>
        <taxon>Dikarya</taxon>
        <taxon>Basidiomycota</taxon>
        <taxon>Agaricomycotina</taxon>
        <taxon>Tremellomycetes</taxon>
        <taxon>Filobasidiales</taxon>
        <taxon>Filobasidiaceae</taxon>
        <taxon>Naganishia</taxon>
    </lineage>
</organism>
<keyword evidence="2" id="KW-1185">Reference proteome</keyword>
<evidence type="ECO:0000313" key="1">
    <source>
        <dbReference type="EMBL" id="KAJ9124111.1"/>
    </source>
</evidence>
<evidence type="ECO:0000313" key="2">
    <source>
        <dbReference type="Proteomes" id="UP001243375"/>
    </source>
</evidence>
<name>A0ACC2XL59_9TREE</name>
<dbReference type="Proteomes" id="UP001243375">
    <property type="component" value="Unassembled WGS sequence"/>
</dbReference>
<protein>
    <submittedName>
        <fullName evidence="1">Uncharacterized protein</fullName>
    </submittedName>
</protein>
<accession>A0ACC2XL59</accession>
<gene>
    <name evidence="1" type="ORF">QFC22_000906</name>
</gene>
<dbReference type="EMBL" id="JASBWU010000002">
    <property type="protein sequence ID" value="KAJ9124111.1"/>
    <property type="molecule type" value="Genomic_DNA"/>
</dbReference>
<proteinExistence type="predicted"/>